<feature type="transmembrane region" description="Helical" evidence="6">
    <location>
        <begin position="103"/>
        <end position="127"/>
    </location>
</feature>
<dbReference type="InterPro" id="IPR036259">
    <property type="entry name" value="MFS_trans_sf"/>
</dbReference>
<feature type="transmembrane region" description="Helical" evidence="6">
    <location>
        <begin position="300"/>
        <end position="320"/>
    </location>
</feature>
<dbReference type="PROSITE" id="PS50850">
    <property type="entry name" value="MFS"/>
    <property type="match status" value="1"/>
</dbReference>
<evidence type="ECO:0000313" key="9">
    <source>
        <dbReference type="Proteomes" id="UP000183487"/>
    </source>
</evidence>
<feature type="domain" description="Major facilitator superfamily (MFS) profile" evidence="7">
    <location>
        <begin position="102"/>
        <end position="483"/>
    </location>
</feature>
<feature type="transmembrane region" description="Helical" evidence="6">
    <location>
        <begin position="172"/>
        <end position="194"/>
    </location>
</feature>
<feature type="transmembrane region" description="Helical" evidence="6">
    <location>
        <begin position="335"/>
        <end position="357"/>
    </location>
</feature>
<dbReference type="GO" id="GO:0005886">
    <property type="term" value="C:plasma membrane"/>
    <property type="evidence" value="ECO:0007669"/>
    <property type="project" value="UniProtKB-SubCell"/>
</dbReference>
<feature type="transmembrane region" description="Helical" evidence="6">
    <location>
        <begin position="139"/>
        <end position="160"/>
    </location>
</feature>
<organism evidence="8 9">
    <name type="scientific">Paraburkholderia fungorum</name>
    <dbReference type="NCBI Taxonomy" id="134537"/>
    <lineage>
        <taxon>Bacteria</taxon>
        <taxon>Pseudomonadati</taxon>
        <taxon>Pseudomonadota</taxon>
        <taxon>Betaproteobacteria</taxon>
        <taxon>Burkholderiales</taxon>
        <taxon>Burkholderiaceae</taxon>
        <taxon>Paraburkholderia</taxon>
    </lineage>
</organism>
<evidence type="ECO:0000256" key="4">
    <source>
        <dbReference type="ARBA" id="ARBA00022989"/>
    </source>
</evidence>
<feature type="transmembrane region" description="Helical" evidence="6">
    <location>
        <begin position="452"/>
        <end position="474"/>
    </location>
</feature>
<evidence type="ECO:0000313" key="8">
    <source>
        <dbReference type="EMBL" id="SDR51926.1"/>
    </source>
</evidence>
<dbReference type="EMBL" id="FNKP01000003">
    <property type="protein sequence ID" value="SDR51926.1"/>
    <property type="molecule type" value="Genomic_DNA"/>
</dbReference>
<protein>
    <submittedName>
        <fullName evidence="8">MFS transporter, DHA1 family, L-arabinose/isopropyl-beta-D-thiogalactopyranoside export protein</fullName>
    </submittedName>
</protein>
<dbReference type="SUPFAM" id="SSF103473">
    <property type="entry name" value="MFS general substrate transporter"/>
    <property type="match status" value="1"/>
</dbReference>
<dbReference type="NCBIfam" id="NF002921">
    <property type="entry name" value="PRK03545.1"/>
    <property type="match status" value="1"/>
</dbReference>
<keyword evidence="2" id="KW-1003">Cell membrane</keyword>
<feature type="transmembrane region" description="Helical" evidence="6">
    <location>
        <begin position="226"/>
        <end position="245"/>
    </location>
</feature>
<dbReference type="InterPro" id="IPR050189">
    <property type="entry name" value="MFS_Efflux_Transporters"/>
</dbReference>
<evidence type="ECO:0000256" key="1">
    <source>
        <dbReference type="ARBA" id="ARBA00004651"/>
    </source>
</evidence>
<keyword evidence="5 6" id="KW-0472">Membrane</keyword>
<dbReference type="CDD" id="cd17324">
    <property type="entry name" value="MFS_NepI_like"/>
    <property type="match status" value="1"/>
</dbReference>
<dbReference type="InterPro" id="IPR011701">
    <property type="entry name" value="MFS"/>
</dbReference>
<feature type="transmembrane region" description="Helical" evidence="6">
    <location>
        <begin position="364"/>
        <end position="383"/>
    </location>
</feature>
<reference evidence="9" key="1">
    <citation type="submission" date="2016-10" db="EMBL/GenBank/DDBJ databases">
        <authorList>
            <person name="Varghese N."/>
        </authorList>
    </citation>
    <scope>NUCLEOTIDE SEQUENCE [LARGE SCALE GENOMIC DNA]</scope>
    <source>
        <strain evidence="9">GAS106B</strain>
    </source>
</reference>
<feature type="transmembrane region" description="Helical" evidence="6">
    <location>
        <begin position="421"/>
        <end position="440"/>
    </location>
</feature>
<dbReference type="PANTHER" id="PTHR43124:SF4">
    <property type="entry name" value="SUGAR EFFLUX TRANSPORTER"/>
    <property type="match status" value="1"/>
</dbReference>
<keyword evidence="9" id="KW-1185">Reference proteome</keyword>
<proteinExistence type="predicted"/>
<dbReference type="InterPro" id="IPR020846">
    <property type="entry name" value="MFS_dom"/>
</dbReference>
<evidence type="ECO:0000256" key="5">
    <source>
        <dbReference type="ARBA" id="ARBA00023136"/>
    </source>
</evidence>
<dbReference type="AlphaFoldDB" id="A0A1H1JPJ4"/>
<accession>A0A1H1JPJ4</accession>
<comment type="subcellular location">
    <subcellularLocation>
        <location evidence="1">Cell membrane</location>
        <topology evidence="1">Multi-pass membrane protein</topology>
    </subcellularLocation>
</comment>
<evidence type="ECO:0000256" key="3">
    <source>
        <dbReference type="ARBA" id="ARBA00022692"/>
    </source>
</evidence>
<evidence type="ECO:0000256" key="2">
    <source>
        <dbReference type="ARBA" id="ARBA00022475"/>
    </source>
</evidence>
<evidence type="ECO:0000259" key="7">
    <source>
        <dbReference type="PROSITE" id="PS50850"/>
    </source>
</evidence>
<sequence length="483" mass="52119">MAENLELLSYPYTEFACRNIETETPAKENQSAGNLRPGMTFAAASSPRRRYPAGSSDIVYVRFGNKARPRLAPTDIIRAVSAPPGLMMATTDFSYFKRPWWGVFALTLSAFVFNTTEFVPVGLLTAIGNSLDMEPTNVGLMLTIYAWTVALASMPLMLLVRNVERRKLLMQVLAIFIVSHVITGVAPNFTILMIGRIGIAFAHAIFWSVSVAMVVRLVPPKDKSRALGFLSVGTSIAMVAGIPIGRVIGEALGWRTTFQIIACAAVVVMAALWVTLPLLPSERAGSLRSLPKLLKTPMLMVLYAVTVLTVTAHFSVYTYLEPFAHLVNHASNARITYLLVLFGVAGMPAAICFGRFYPKQPHRFLLTTVALLPACLLLLFPFALTIGTLSLHILLWGGVIISFGLAMQAQVLELAPDATDLAVSLFSGLYNVGIGAGALLGNHIAHDFGLPWIGSFGGVVGAISAGFCWMSLVISRRARASSA</sequence>
<name>A0A1H1JPJ4_9BURK</name>
<feature type="transmembrane region" description="Helical" evidence="6">
    <location>
        <begin position="389"/>
        <end position="409"/>
    </location>
</feature>
<dbReference type="Pfam" id="PF07690">
    <property type="entry name" value="MFS_1"/>
    <property type="match status" value="1"/>
</dbReference>
<gene>
    <name evidence="8" type="ORF">SAMN05443245_7059</name>
</gene>
<dbReference type="PANTHER" id="PTHR43124">
    <property type="entry name" value="PURINE EFFLUX PUMP PBUE"/>
    <property type="match status" value="1"/>
</dbReference>
<dbReference type="Proteomes" id="UP000183487">
    <property type="component" value="Unassembled WGS sequence"/>
</dbReference>
<evidence type="ECO:0000256" key="6">
    <source>
        <dbReference type="SAM" id="Phobius"/>
    </source>
</evidence>
<keyword evidence="4 6" id="KW-1133">Transmembrane helix</keyword>
<feature type="transmembrane region" description="Helical" evidence="6">
    <location>
        <begin position="257"/>
        <end position="279"/>
    </location>
</feature>
<keyword evidence="3 6" id="KW-0812">Transmembrane</keyword>
<dbReference type="GO" id="GO:0022857">
    <property type="term" value="F:transmembrane transporter activity"/>
    <property type="evidence" value="ECO:0007669"/>
    <property type="project" value="InterPro"/>
</dbReference>
<dbReference type="Gene3D" id="1.20.1250.20">
    <property type="entry name" value="MFS general substrate transporter like domains"/>
    <property type="match status" value="1"/>
</dbReference>
<feature type="transmembrane region" description="Helical" evidence="6">
    <location>
        <begin position="200"/>
        <end position="219"/>
    </location>
</feature>